<gene>
    <name evidence="6" type="ORF">U27_01352</name>
</gene>
<name>A0A081CA47_VECG1</name>
<keyword evidence="4" id="KW-0812">Transmembrane</keyword>
<proteinExistence type="inferred from homology"/>
<dbReference type="Proteomes" id="UP000030661">
    <property type="component" value="Unassembled WGS sequence"/>
</dbReference>
<keyword evidence="7" id="KW-1185">Reference proteome</keyword>
<dbReference type="EMBL" id="DF820479">
    <property type="protein sequence ID" value="GAK61452.1"/>
    <property type="molecule type" value="Genomic_DNA"/>
</dbReference>
<dbReference type="eggNOG" id="COG4775">
    <property type="taxonomic scope" value="Bacteria"/>
</dbReference>
<dbReference type="InterPro" id="IPR011659">
    <property type="entry name" value="WD40"/>
</dbReference>
<dbReference type="HOGENOM" id="CLU_012701_0_0_0"/>
<dbReference type="Gene3D" id="2.40.160.50">
    <property type="entry name" value="membrane protein fhac: a member of the omp85/tpsb transporter family"/>
    <property type="match status" value="1"/>
</dbReference>
<accession>A0A081CA47</accession>
<evidence type="ECO:0000313" key="6">
    <source>
        <dbReference type="EMBL" id="GAK61452.1"/>
    </source>
</evidence>
<dbReference type="Pfam" id="PF01103">
    <property type="entry name" value="Omp85"/>
    <property type="match status" value="1"/>
</dbReference>
<reference evidence="6" key="1">
    <citation type="journal article" date="2015" name="PeerJ">
        <title>First genomic representation of candidate bacterial phylum KSB3 points to enhanced environmental sensing as a trigger of wastewater bulking.</title>
        <authorList>
            <person name="Sekiguchi Y."/>
            <person name="Ohashi A."/>
            <person name="Parks D.H."/>
            <person name="Yamauchi T."/>
            <person name="Tyson G.W."/>
            <person name="Hugenholtz P."/>
        </authorList>
    </citation>
    <scope>NUCLEOTIDE SEQUENCE [LARGE SCALE GENOMIC DNA]</scope>
</reference>
<dbReference type="Pfam" id="PF07676">
    <property type="entry name" value="PD40"/>
    <property type="match status" value="3"/>
</dbReference>
<dbReference type="Gene3D" id="2.120.10.30">
    <property type="entry name" value="TolB, C-terminal domain"/>
    <property type="match status" value="1"/>
</dbReference>
<dbReference type="InterPro" id="IPR011042">
    <property type="entry name" value="6-blade_b-propeller_TolB-like"/>
</dbReference>
<dbReference type="GO" id="GO:0019867">
    <property type="term" value="C:outer membrane"/>
    <property type="evidence" value="ECO:0007669"/>
    <property type="project" value="InterPro"/>
</dbReference>
<evidence type="ECO:0000259" key="5">
    <source>
        <dbReference type="Pfam" id="PF01103"/>
    </source>
</evidence>
<dbReference type="eggNOG" id="COG0823">
    <property type="taxonomic scope" value="Bacteria"/>
</dbReference>
<comment type="similarity">
    <text evidence="2">Belongs to the TolB family.</text>
</comment>
<feature type="transmembrane region" description="Helical" evidence="4">
    <location>
        <begin position="22"/>
        <end position="44"/>
    </location>
</feature>
<sequence>MNGVELHTLKTYIFQVTFMKKFIFISGNLAAMILILCSLIPFALAQDFREFPPGLTWKQIETEHFLILYDEQNREIAQQVAVIAEPIHQRVTDLLDYTLSSKTYVILADHLDVINGYANFIPDNKIVLYLREPGAGMAPSFGVRSKDWLSLVFTHEYTHIVHTNMKKKWYAALGKIFGKAMLPNVGLPYWMIEGLAVYAETKFEDGRGYHPYYDMMMRTEILEQDFKKLDQMEALTLRTWPMGTICYVYGYFFSQYLADTYGEDRMIQLHHKNASKSPILGGNIFKKVYDKNESTLWKEWRAAMQQHYDEQLADIRSLPVTETRAISTSGYYTNSPVVSPDGQYIYYIELGAHELPALIQYNLSDGSKNRLIEEYFSGNFSISPDGQKLYFSKSDVYRIFSYYSDLYVFDLTTHGVQRLTSGQRAFDPAIAPDGRTLVFTTTDAGSMSLMRMDLETKTIMPILETADHTQIRYPAFSSDGSRIALQMWKEGGFQDIYVMNSDGSNLQALTFDQATDEAPIWGMDDQYVFFGSDRTFVPNIFAYSLKDQTLYQVTNVLTGVFHPVILPDQGQLVFEHYSGSGIDIHLTDLNQDAWQSVAYSHEQQAELPLVVAEQHEPLAERNYSPFSSLLPKYWLPAWGEDEDGWQLGASIAGQDVLSQHQYTLSALYGLESQRMSGFGMYTNRQFFPEITLFGSDSANLFTDIFQDDTGDDKDYWQREQVAGVNLSIPLYQRQDTGIYLSAGYRYKNLEILNDDDILLPLPDEGVLSGVSAGLTFGHLKSSLYAFSPEKGFLASVTYRRDDEVFGSDFNLHTVIGDTRAYLSLPKLKHHVLALRAVGGASDGDTLNQGVFQLGGFSISGAIAELDQQRYFLRGYDANALSGNRFALGSAEYRFPIWYPQRGIRQIWSFFDSLTAAVFYDVGNAWEKDLEWDEFKHGVGAEARLNVVIKNAVPVTFRLGYAHGFDDDLGESQFIYSFAINFWL</sequence>
<evidence type="ECO:0000256" key="2">
    <source>
        <dbReference type="ARBA" id="ARBA00009820"/>
    </source>
</evidence>
<organism evidence="6">
    <name type="scientific">Vecturithrix granuli</name>
    <dbReference type="NCBI Taxonomy" id="1499967"/>
    <lineage>
        <taxon>Bacteria</taxon>
        <taxon>Candidatus Moduliflexota</taxon>
        <taxon>Candidatus Vecturitrichia</taxon>
        <taxon>Candidatus Vecturitrichales</taxon>
        <taxon>Candidatus Vecturitrichaceae</taxon>
        <taxon>Candidatus Vecturithrix</taxon>
    </lineage>
</organism>
<keyword evidence="3 4" id="KW-0472">Membrane</keyword>
<feature type="domain" description="Bacterial surface antigen (D15)" evidence="5">
    <location>
        <begin position="696"/>
        <end position="937"/>
    </location>
</feature>
<dbReference type="SUPFAM" id="SSF82171">
    <property type="entry name" value="DPP6 N-terminal domain-like"/>
    <property type="match status" value="1"/>
</dbReference>
<dbReference type="STRING" id="1499967.U27_01352"/>
<evidence type="ECO:0000256" key="3">
    <source>
        <dbReference type="ARBA" id="ARBA00023136"/>
    </source>
</evidence>
<dbReference type="Gene3D" id="2.120.10.60">
    <property type="entry name" value="Tricorn protease N-terminal domain"/>
    <property type="match status" value="1"/>
</dbReference>
<evidence type="ECO:0000256" key="4">
    <source>
        <dbReference type="SAM" id="Phobius"/>
    </source>
</evidence>
<protein>
    <submittedName>
        <fullName evidence="6">WD40 domain protein beta Propeller</fullName>
    </submittedName>
</protein>
<dbReference type="InterPro" id="IPR000184">
    <property type="entry name" value="Bac_surfAg_D15"/>
</dbReference>
<evidence type="ECO:0000313" key="7">
    <source>
        <dbReference type="Proteomes" id="UP000030661"/>
    </source>
</evidence>
<dbReference type="PANTHER" id="PTHR36842:SF1">
    <property type="entry name" value="PROTEIN TOLB"/>
    <property type="match status" value="1"/>
</dbReference>
<dbReference type="AlphaFoldDB" id="A0A081CA47"/>
<evidence type="ECO:0000256" key="1">
    <source>
        <dbReference type="ARBA" id="ARBA00004370"/>
    </source>
</evidence>
<keyword evidence="4" id="KW-1133">Transmembrane helix</keyword>
<dbReference type="PANTHER" id="PTHR36842">
    <property type="entry name" value="PROTEIN TOLB HOMOLOG"/>
    <property type="match status" value="1"/>
</dbReference>
<comment type="subcellular location">
    <subcellularLocation>
        <location evidence="1">Membrane</location>
    </subcellularLocation>
</comment>